<organism evidence="1 2">
    <name type="scientific">Petrolisthes cinctipes</name>
    <name type="common">Flat porcelain crab</name>
    <dbReference type="NCBI Taxonomy" id="88211"/>
    <lineage>
        <taxon>Eukaryota</taxon>
        <taxon>Metazoa</taxon>
        <taxon>Ecdysozoa</taxon>
        <taxon>Arthropoda</taxon>
        <taxon>Crustacea</taxon>
        <taxon>Multicrustacea</taxon>
        <taxon>Malacostraca</taxon>
        <taxon>Eumalacostraca</taxon>
        <taxon>Eucarida</taxon>
        <taxon>Decapoda</taxon>
        <taxon>Pleocyemata</taxon>
        <taxon>Anomura</taxon>
        <taxon>Galatheoidea</taxon>
        <taxon>Porcellanidae</taxon>
        <taxon>Petrolisthes</taxon>
    </lineage>
</organism>
<protein>
    <submittedName>
        <fullName evidence="1">Uncharacterized protein</fullName>
    </submittedName>
</protein>
<accession>A0AAE1G5K5</accession>
<name>A0AAE1G5K5_PETCI</name>
<keyword evidence="2" id="KW-1185">Reference proteome</keyword>
<dbReference type="AlphaFoldDB" id="A0AAE1G5K5"/>
<evidence type="ECO:0000313" key="2">
    <source>
        <dbReference type="Proteomes" id="UP001286313"/>
    </source>
</evidence>
<comment type="caution">
    <text evidence="1">The sequence shown here is derived from an EMBL/GenBank/DDBJ whole genome shotgun (WGS) entry which is preliminary data.</text>
</comment>
<sequence>MLKTSVGMTHGRGITDNTLTKWVHALPRCVPVCDALEKFTSVKTGTSEQHKDLRSSTQAKYNRDHGVFQKWLQIHQPFAGFQPDRLVSIATGVVADASVNCNDAVNISLAAAFKMDRKHFTEVTLQRSDKVKTMSDKQNSITVRGKATVVNPDMFFNRINCILKSSSDPKELMSYELAPHDGVMRRSNKSALGILLKSFVPAQPEMPEKCHYVLDGGHLLQSVVWPQQSNYRDVCHGYVSYTLKHFGALTTVVFDGYNTSSTKAAALYRQGKRKAFNLLHKKKEYGLLQTFNSIGSTHQQVQNAGESFLLKLHGASSKCASLDKFRYLAYKKAISRTSLGSTFQLSTLPPTSAAAKQHSFRTYLAVQEWMGNHMEPTEWG</sequence>
<reference evidence="1" key="1">
    <citation type="submission" date="2023-10" db="EMBL/GenBank/DDBJ databases">
        <title>Genome assemblies of two species of porcelain crab, Petrolisthes cinctipes and Petrolisthes manimaculis (Anomura: Porcellanidae).</title>
        <authorList>
            <person name="Angst P."/>
        </authorList>
    </citation>
    <scope>NUCLEOTIDE SEQUENCE</scope>
    <source>
        <strain evidence="1">PB745_01</strain>
        <tissue evidence="1">Gill</tissue>
    </source>
</reference>
<evidence type="ECO:0000313" key="1">
    <source>
        <dbReference type="EMBL" id="KAK3886485.1"/>
    </source>
</evidence>
<dbReference type="Proteomes" id="UP001286313">
    <property type="component" value="Unassembled WGS sequence"/>
</dbReference>
<dbReference type="EMBL" id="JAWQEG010000693">
    <property type="protein sequence ID" value="KAK3886485.1"/>
    <property type="molecule type" value="Genomic_DNA"/>
</dbReference>
<proteinExistence type="predicted"/>
<gene>
    <name evidence="1" type="ORF">Pcinc_009355</name>
</gene>